<comment type="subcellular location">
    <subcellularLocation>
        <location evidence="1">Membrane</location>
        <topology evidence="1">Multi-pass membrane protein</topology>
    </subcellularLocation>
</comment>
<dbReference type="InterPro" id="IPR002810">
    <property type="entry name" value="NfeD-like_C"/>
</dbReference>
<gene>
    <name evidence="7" type="ORF">BG845_01950</name>
</gene>
<sequence length="166" mass="17283">MFGVDSASRNVRFWHPGGMTALIWLLIGAVLVGAEFVSGELFLVMLGGGALAAAGGAALGLGAVGSAGVFAIVSVLLLLAVRPVAKRKLQERMGTLESHQDRFIGSAAEVVERVDGQRGQVRIGKELWSARSFDGQEVLEEGASVTILQVTGAAVLVTGREQLPES</sequence>
<dbReference type="PANTHER" id="PTHR33507:SF3">
    <property type="entry name" value="INNER MEMBRANE PROTEIN YBBJ"/>
    <property type="match status" value="1"/>
</dbReference>
<feature type="transmembrane region" description="Helical" evidence="5">
    <location>
        <begin position="67"/>
        <end position="85"/>
    </location>
</feature>
<feature type="domain" description="NfeD-like C-terminal" evidence="6">
    <location>
        <begin position="101"/>
        <end position="157"/>
    </location>
</feature>
<evidence type="ECO:0000313" key="7">
    <source>
        <dbReference type="EMBL" id="OSY41459.1"/>
    </source>
</evidence>
<dbReference type="Gene3D" id="2.40.50.140">
    <property type="entry name" value="Nucleic acid-binding proteins"/>
    <property type="match status" value="1"/>
</dbReference>
<dbReference type="Pfam" id="PF01957">
    <property type="entry name" value="NfeD"/>
    <property type="match status" value="1"/>
</dbReference>
<proteinExistence type="predicted"/>
<evidence type="ECO:0000259" key="6">
    <source>
        <dbReference type="Pfam" id="PF01957"/>
    </source>
</evidence>
<dbReference type="AlphaFoldDB" id="A0A1Y2N2R2"/>
<dbReference type="InterPro" id="IPR052165">
    <property type="entry name" value="Membrane_assoc_protease"/>
</dbReference>
<evidence type="ECO:0000256" key="1">
    <source>
        <dbReference type="ARBA" id="ARBA00004141"/>
    </source>
</evidence>
<dbReference type="SUPFAM" id="SSF141322">
    <property type="entry name" value="NfeD domain-like"/>
    <property type="match status" value="1"/>
</dbReference>
<dbReference type="STRING" id="2074.BG845_01950"/>
<evidence type="ECO:0000256" key="3">
    <source>
        <dbReference type="ARBA" id="ARBA00022989"/>
    </source>
</evidence>
<dbReference type="GO" id="GO:0005886">
    <property type="term" value="C:plasma membrane"/>
    <property type="evidence" value="ECO:0007669"/>
    <property type="project" value="TreeGrafter"/>
</dbReference>
<comment type="caution">
    <text evidence="7">The sequence shown here is derived from an EMBL/GenBank/DDBJ whole genome shotgun (WGS) entry which is preliminary data.</text>
</comment>
<dbReference type="EMBL" id="MIGB01000008">
    <property type="protein sequence ID" value="OSY41459.1"/>
    <property type="molecule type" value="Genomic_DNA"/>
</dbReference>
<evidence type="ECO:0000256" key="2">
    <source>
        <dbReference type="ARBA" id="ARBA00022692"/>
    </source>
</evidence>
<feature type="transmembrane region" description="Helical" evidence="5">
    <location>
        <begin position="13"/>
        <end position="34"/>
    </location>
</feature>
<dbReference type="PANTHER" id="PTHR33507">
    <property type="entry name" value="INNER MEMBRANE PROTEIN YBBJ"/>
    <property type="match status" value="1"/>
</dbReference>
<organism evidence="7 8">
    <name type="scientific">Pseudonocardia autotrophica</name>
    <name type="common">Amycolata autotrophica</name>
    <name type="synonym">Nocardia autotrophica</name>
    <dbReference type="NCBI Taxonomy" id="2074"/>
    <lineage>
        <taxon>Bacteria</taxon>
        <taxon>Bacillati</taxon>
        <taxon>Actinomycetota</taxon>
        <taxon>Actinomycetes</taxon>
        <taxon>Pseudonocardiales</taxon>
        <taxon>Pseudonocardiaceae</taxon>
        <taxon>Pseudonocardia</taxon>
    </lineage>
</organism>
<accession>A0A1Y2N2R2</accession>
<keyword evidence="2 5" id="KW-0812">Transmembrane</keyword>
<reference evidence="7 8" key="1">
    <citation type="submission" date="2016-09" db="EMBL/GenBank/DDBJ databases">
        <title>Pseudonocardia autotrophica DSM535, a candidate organism with high potential of specific P450 cytochromes.</title>
        <authorList>
            <person name="Grumaz C."/>
            <person name="Vainshtein Y."/>
            <person name="Kirstahler P."/>
            <person name="Sohn K."/>
        </authorList>
    </citation>
    <scope>NUCLEOTIDE SEQUENCE [LARGE SCALE GENOMIC DNA]</scope>
    <source>
        <strain evidence="7 8">DSM 535</strain>
    </source>
</reference>
<keyword evidence="3 5" id="KW-1133">Transmembrane helix</keyword>
<evidence type="ECO:0000256" key="5">
    <source>
        <dbReference type="SAM" id="Phobius"/>
    </source>
</evidence>
<evidence type="ECO:0000256" key="4">
    <source>
        <dbReference type="ARBA" id="ARBA00023136"/>
    </source>
</evidence>
<keyword evidence="4 5" id="KW-0472">Membrane</keyword>
<dbReference type="Proteomes" id="UP000194360">
    <property type="component" value="Unassembled WGS sequence"/>
</dbReference>
<dbReference type="InterPro" id="IPR012340">
    <property type="entry name" value="NA-bd_OB-fold"/>
</dbReference>
<keyword evidence="8" id="KW-1185">Reference proteome</keyword>
<evidence type="ECO:0000313" key="8">
    <source>
        <dbReference type="Proteomes" id="UP000194360"/>
    </source>
</evidence>
<protein>
    <recommendedName>
        <fullName evidence="6">NfeD-like C-terminal domain-containing protein</fullName>
    </recommendedName>
</protein>
<name>A0A1Y2N2R2_PSEAH</name>